<feature type="binding site" evidence="7">
    <location>
        <begin position="100"/>
        <end position="101"/>
    </location>
    <ligand>
        <name>ATP</name>
        <dbReference type="ChEBI" id="CHEBI:30616"/>
    </ligand>
</feature>
<feature type="binding site" evidence="7">
    <location>
        <position position="171"/>
    </location>
    <ligand>
        <name>ATP</name>
        <dbReference type="ChEBI" id="CHEBI:30616"/>
    </ligand>
</feature>
<dbReference type="SMART" id="SM00387">
    <property type="entry name" value="HATPase_c"/>
    <property type="match status" value="1"/>
</dbReference>
<dbReference type="FunFam" id="3.40.50.11260:FF:000001">
    <property type="entry name" value="Heat shock protein 90 alpha"/>
    <property type="match status" value="1"/>
</dbReference>
<evidence type="ECO:0000313" key="9">
    <source>
        <dbReference type="EMBL" id="CAD8649038.1"/>
    </source>
</evidence>
<keyword evidence="3" id="KW-0963">Cytoplasm</keyword>
<dbReference type="Pfam" id="PF00183">
    <property type="entry name" value="HSP90"/>
    <property type="match status" value="1"/>
</dbReference>
<dbReference type="PROSITE" id="PS00298">
    <property type="entry name" value="HSP90"/>
    <property type="match status" value="1"/>
</dbReference>
<feature type="domain" description="Histidine kinase/HSP90-like ATPase" evidence="8">
    <location>
        <begin position="27"/>
        <end position="181"/>
    </location>
</feature>
<dbReference type="PIRSF" id="PIRSF002583">
    <property type="entry name" value="Hsp90"/>
    <property type="match status" value="1"/>
</dbReference>
<comment type="similarity">
    <text evidence="2">Belongs to the heat shock protein 90 family.</text>
</comment>
<organism evidence="9">
    <name type="scientific">Cryptomonas curvata</name>
    <dbReference type="NCBI Taxonomy" id="233186"/>
    <lineage>
        <taxon>Eukaryota</taxon>
        <taxon>Cryptophyceae</taxon>
        <taxon>Cryptomonadales</taxon>
        <taxon>Cryptomonadaceae</taxon>
        <taxon>Cryptomonas</taxon>
    </lineage>
</organism>
<feature type="binding site" evidence="7">
    <location>
        <position position="99"/>
    </location>
    <ligand>
        <name>ATP</name>
        <dbReference type="ChEBI" id="CHEBI:30616"/>
    </ligand>
</feature>
<feature type="binding site" evidence="7">
    <location>
        <position position="80"/>
    </location>
    <ligand>
        <name>ATP</name>
        <dbReference type="ChEBI" id="CHEBI:30616"/>
    </ligand>
</feature>
<evidence type="ECO:0000256" key="5">
    <source>
        <dbReference type="ARBA" id="ARBA00022840"/>
    </source>
</evidence>
<dbReference type="FunFam" id="3.30.230.80:FF:000001">
    <property type="entry name" value="Heat shock protein 90 alpha"/>
    <property type="match status" value="1"/>
</dbReference>
<dbReference type="GO" id="GO:0005737">
    <property type="term" value="C:cytoplasm"/>
    <property type="evidence" value="ECO:0007669"/>
    <property type="project" value="UniProtKB-SubCell"/>
</dbReference>
<dbReference type="GO" id="GO:0016887">
    <property type="term" value="F:ATP hydrolysis activity"/>
    <property type="evidence" value="ECO:0007669"/>
    <property type="project" value="InterPro"/>
</dbReference>
<evidence type="ECO:0000256" key="3">
    <source>
        <dbReference type="ARBA" id="ARBA00022490"/>
    </source>
</evidence>
<dbReference type="GO" id="GO:0140662">
    <property type="term" value="F:ATP-dependent protein folding chaperone"/>
    <property type="evidence" value="ECO:0007669"/>
    <property type="project" value="InterPro"/>
</dbReference>
<dbReference type="PANTHER" id="PTHR11528">
    <property type="entry name" value="HEAT SHOCK PROTEIN 90 FAMILY MEMBER"/>
    <property type="match status" value="1"/>
</dbReference>
<dbReference type="Gene3D" id="1.20.120.790">
    <property type="entry name" value="Heat shock protein 90, C-terminal domain"/>
    <property type="match status" value="1"/>
</dbReference>
<dbReference type="InterPro" id="IPR020575">
    <property type="entry name" value="Hsp90_N"/>
</dbReference>
<dbReference type="CDD" id="cd16927">
    <property type="entry name" value="HATPase_Hsp90-like"/>
    <property type="match status" value="1"/>
</dbReference>
<dbReference type="Gene3D" id="3.30.230.80">
    <property type="match status" value="1"/>
</dbReference>
<dbReference type="SUPFAM" id="SSF110942">
    <property type="entry name" value="HSP90 C-terminal domain"/>
    <property type="match status" value="1"/>
</dbReference>
<dbReference type="GO" id="GO:0051082">
    <property type="term" value="F:unfolded protein binding"/>
    <property type="evidence" value="ECO:0007669"/>
    <property type="project" value="InterPro"/>
</dbReference>
<comment type="subcellular location">
    <subcellularLocation>
        <location evidence="1">Cytoplasm</location>
    </subcellularLocation>
</comment>
<dbReference type="InterPro" id="IPR003594">
    <property type="entry name" value="HATPase_dom"/>
</dbReference>
<feature type="binding site" evidence="7">
    <location>
        <begin position="120"/>
        <end position="125"/>
    </location>
    <ligand>
        <name>ATP</name>
        <dbReference type="ChEBI" id="CHEBI:30616"/>
    </ligand>
</feature>
<evidence type="ECO:0000256" key="2">
    <source>
        <dbReference type="ARBA" id="ARBA00008239"/>
    </source>
</evidence>
<dbReference type="Gene3D" id="3.30.565.10">
    <property type="entry name" value="Histidine kinase-like ATPase, C-terminal domain"/>
    <property type="match status" value="1"/>
</dbReference>
<feature type="binding site" evidence="7">
    <location>
        <position position="85"/>
    </location>
    <ligand>
        <name>ATP</name>
        <dbReference type="ChEBI" id="CHEBI:30616"/>
    </ligand>
</feature>
<dbReference type="Gene3D" id="3.40.50.11260">
    <property type="match status" value="1"/>
</dbReference>
<dbReference type="EMBL" id="HBEZ01046974">
    <property type="protein sequence ID" value="CAD8649038.1"/>
    <property type="molecule type" value="Transcribed_RNA"/>
</dbReference>
<feature type="binding site" evidence="7">
    <location>
        <position position="361"/>
    </location>
    <ligand>
        <name>ATP</name>
        <dbReference type="ChEBI" id="CHEBI:30616"/>
    </ligand>
</feature>
<gene>
    <name evidence="9" type="ORF">CCUR1050_LOCUS25877</name>
</gene>
<feature type="binding site" evidence="7">
    <location>
        <position position="38"/>
    </location>
    <ligand>
        <name>ATP</name>
        <dbReference type="ChEBI" id="CHEBI:30616"/>
    </ligand>
</feature>
<reference evidence="9" key="1">
    <citation type="submission" date="2021-01" db="EMBL/GenBank/DDBJ databases">
        <authorList>
            <person name="Corre E."/>
            <person name="Pelletier E."/>
            <person name="Niang G."/>
            <person name="Scheremetjew M."/>
            <person name="Finn R."/>
            <person name="Kale V."/>
            <person name="Holt S."/>
            <person name="Cochrane G."/>
            <person name="Meng A."/>
            <person name="Brown T."/>
            <person name="Cohen L."/>
        </authorList>
    </citation>
    <scope>NUCLEOTIDE SEQUENCE</scope>
    <source>
        <strain evidence="9">CCAP979/52</strain>
    </source>
</reference>
<evidence type="ECO:0000256" key="7">
    <source>
        <dbReference type="PIRSR" id="PIRSR002583-1"/>
    </source>
</evidence>
<feature type="binding site" evidence="7">
    <location>
        <position position="93"/>
    </location>
    <ligand>
        <name>ATP</name>
        <dbReference type="ChEBI" id="CHEBI:30616"/>
    </ligand>
</feature>
<evidence type="ECO:0000256" key="1">
    <source>
        <dbReference type="ARBA" id="ARBA00004496"/>
    </source>
</evidence>
<keyword evidence="5 7" id="KW-0067">ATP-binding</keyword>
<dbReference type="InterPro" id="IPR019805">
    <property type="entry name" value="Heat_shock_protein_90_CS"/>
</dbReference>
<feature type="binding site" evidence="7">
    <location>
        <position position="34"/>
    </location>
    <ligand>
        <name>ATP</name>
        <dbReference type="ChEBI" id="CHEBI:30616"/>
    </ligand>
</feature>
<evidence type="ECO:0000259" key="8">
    <source>
        <dbReference type="SMART" id="SM00387"/>
    </source>
</evidence>
<dbReference type="InterPro" id="IPR037196">
    <property type="entry name" value="HSP90_C"/>
</dbReference>
<dbReference type="HAMAP" id="MF_00505">
    <property type="entry name" value="HSP90"/>
    <property type="match status" value="1"/>
</dbReference>
<name>A0A7S0MRA1_9CRYP</name>
<dbReference type="NCBIfam" id="NF003555">
    <property type="entry name" value="PRK05218.1"/>
    <property type="match status" value="1"/>
</dbReference>
<evidence type="ECO:0000256" key="6">
    <source>
        <dbReference type="ARBA" id="ARBA00023186"/>
    </source>
</evidence>
<dbReference type="FunFam" id="1.20.120.790:FF:000001">
    <property type="entry name" value="Heat shock protein 90 alpha"/>
    <property type="match status" value="1"/>
</dbReference>
<dbReference type="Pfam" id="PF13589">
    <property type="entry name" value="HATPase_c_3"/>
    <property type="match status" value="1"/>
</dbReference>
<dbReference type="GO" id="GO:0005524">
    <property type="term" value="F:ATP binding"/>
    <property type="evidence" value="ECO:0007669"/>
    <property type="project" value="UniProtKB-KW"/>
</dbReference>
<dbReference type="SUPFAM" id="SSF55874">
    <property type="entry name" value="ATPase domain of HSP90 chaperone/DNA topoisomerase II/histidine kinase"/>
    <property type="match status" value="1"/>
</dbReference>
<dbReference type="InterPro" id="IPR036890">
    <property type="entry name" value="HATPase_C_sf"/>
</dbReference>
<sequence length="687" mass="79525">MCEIEKYEFQAEINQLMSLIINTFYSNKEIFLRELISNASDALDKIRYQSLTDKSVLESEPKLEIRIVADKNSKTISILDTGIGMNKLDLINNLGTIAKSGTKSFMEALQAGADVSMIGQFGVGFYSAYLVADRVVVETKNNNDDEYVWESAAGGSFTIRKSSESNLGRGTKVILSLKEDQLEYLEERRIKDLVKKHSEFINYPINLWVEKEVEKEVEVSEDENKDIKLEEGDDKKKTKKIKEIIHEWQFLNKNKPIWTRKPEEVTREEYASFYKSLTNDWEDHLAVKHFSVEGQLEFKALLFIPKRAPFDLFEPRKKMNNIKLYVKRVFIMDNCEELIPEYLNFVKGVVDSEDLPLNISRETLQQNKVLKVIRKNIVKKCLEMFGEIAENKDDSKVFYEQYSKNIKLGIHEDSQNRAKLADLLKYKSSRSPDDYTTLKEYVSRMKENQSSIFYITGETQKGVENSPFLEKLKLRGYEVLFMTEPIDEYCVQQLKEYEGKKLLCATKEGLTLAENEDEKKHSEEDKQKCEELCKLIKETLGEKVEKVVVSERLSDSPCILVTGEYGWSANMERIMRAQALRDSSLSMYMSSRKTMEINPKNSIIMELRERIVLDRNDKTVKDLVNLLFDTALLTSGFSLEEPHIFAQRIHRMIKLGLSIDEDIETQDKGDEIPPLINQTIDDMEAVD</sequence>
<evidence type="ECO:0000256" key="4">
    <source>
        <dbReference type="ARBA" id="ARBA00022741"/>
    </source>
</evidence>
<dbReference type="FunFam" id="3.30.565.10:FF:000001">
    <property type="entry name" value="Heat shock protein HSP 90-alpha"/>
    <property type="match status" value="1"/>
</dbReference>
<dbReference type="PRINTS" id="PR00775">
    <property type="entry name" value="HEATSHOCK90"/>
</dbReference>
<accession>A0A7S0MRA1</accession>
<proteinExistence type="inferred from homology"/>
<dbReference type="InterPro" id="IPR020568">
    <property type="entry name" value="Ribosomal_Su5_D2-typ_SF"/>
</dbReference>
<dbReference type="InterPro" id="IPR001404">
    <property type="entry name" value="Hsp90_fam"/>
</dbReference>
<keyword evidence="4 7" id="KW-0547">Nucleotide-binding</keyword>
<keyword evidence="6" id="KW-0143">Chaperone</keyword>
<dbReference type="AlphaFoldDB" id="A0A7S0MRA1"/>
<protein>
    <recommendedName>
        <fullName evidence="8">Histidine kinase/HSP90-like ATPase domain-containing protein</fullName>
    </recommendedName>
</protein>
<dbReference type="SUPFAM" id="SSF54211">
    <property type="entry name" value="Ribosomal protein S5 domain 2-like"/>
    <property type="match status" value="1"/>
</dbReference>